<comment type="subunit">
    <text evidence="3">Homodimer.</text>
</comment>
<feature type="binding site" evidence="3">
    <location>
        <position position="184"/>
    </location>
    <ligand>
        <name>substrate</name>
    </ligand>
</feature>
<protein>
    <recommendedName>
        <fullName evidence="3 4">Diaminopimelate epimerase</fullName>
        <shortName evidence="3">DAP epimerase</shortName>
        <ecNumber evidence="3 4">5.1.1.7</ecNumber>
    </recommendedName>
    <alternativeName>
        <fullName evidence="3">PLP-independent amino acid racemase</fullName>
    </alternativeName>
</protein>
<comment type="catalytic activity">
    <reaction evidence="3">
        <text>(2S,6S)-2,6-diaminopimelate = meso-2,6-diaminopimelate</text>
        <dbReference type="Rhea" id="RHEA:15393"/>
        <dbReference type="ChEBI" id="CHEBI:57609"/>
        <dbReference type="ChEBI" id="CHEBI:57791"/>
        <dbReference type="EC" id="5.1.1.7"/>
    </reaction>
</comment>
<keyword evidence="3" id="KW-0028">Amino-acid biosynthesis</keyword>
<feature type="binding site" evidence="3">
    <location>
        <position position="61"/>
    </location>
    <ligand>
        <name>substrate</name>
    </ligand>
</feature>
<keyword evidence="2 3" id="KW-0413">Isomerase</keyword>
<evidence type="ECO:0000256" key="4">
    <source>
        <dbReference type="NCBIfam" id="TIGR00652"/>
    </source>
</evidence>
<dbReference type="AlphaFoldDB" id="A0A5M6IDQ2"/>
<feature type="binding site" evidence="3">
    <location>
        <begin position="212"/>
        <end position="213"/>
    </location>
    <ligand>
        <name>substrate</name>
    </ligand>
</feature>
<evidence type="ECO:0000313" key="6">
    <source>
        <dbReference type="Proteomes" id="UP000324065"/>
    </source>
</evidence>
<keyword evidence="3" id="KW-0963">Cytoplasm</keyword>
<dbReference type="OrthoDB" id="9805408at2"/>
<dbReference type="Gene3D" id="3.10.310.10">
    <property type="entry name" value="Diaminopimelate Epimerase, Chain A, domain 1"/>
    <property type="match status" value="2"/>
</dbReference>
<keyword evidence="3" id="KW-0457">Lysine biosynthesis</keyword>
<keyword evidence="6" id="KW-1185">Reference proteome</keyword>
<dbReference type="PANTHER" id="PTHR31689:SF0">
    <property type="entry name" value="DIAMINOPIMELATE EPIMERASE"/>
    <property type="match status" value="1"/>
</dbReference>
<feature type="site" description="Could be important to modulate the pK values of the two catalytic cysteine residues" evidence="3">
    <location>
        <position position="153"/>
    </location>
</feature>
<comment type="function">
    <text evidence="3">Catalyzes the stereoinversion of LL-2,6-diaminopimelate (L,L-DAP) to meso-diaminopimelate (meso-DAP), a precursor of L-lysine and an essential component of the bacterial peptidoglycan.</text>
</comment>
<feature type="binding site" evidence="3">
    <location>
        <begin position="71"/>
        <end position="72"/>
    </location>
    <ligand>
        <name>substrate</name>
    </ligand>
</feature>
<evidence type="ECO:0000313" key="5">
    <source>
        <dbReference type="EMBL" id="KAA5606097.1"/>
    </source>
</evidence>
<dbReference type="RefSeq" id="WP_150062028.1">
    <property type="nucleotide sequence ID" value="NZ_VWPJ01000006.1"/>
</dbReference>
<comment type="caution">
    <text evidence="5">The sequence shown here is derived from an EMBL/GenBank/DDBJ whole genome shotgun (WGS) entry which is preliminary data.</text>
</comment>
<feature type="active site" description="Proton donor" evidence="3">
    <location>
        <position position="70"/>
    </location>
</feature>
<comment type="similarity">
    <text evidence="1 3">Belongs to the diaminopimelate epimerase family.</text>
</comment>
<dbReference type="HAMAP" id="MF_00197">
    <property type="entry name" value="DAP_epimerase"/>
    <property type="match status" value="1"/>
</dbReference>
<evidence type="ECO:0000256" key="2">
    <source>
        <dbReference type="ARBA" id="ARBA00023235"/>
    </source>
</evidence>
<dbReference type="EC" id="5.1.1.7" evidence="3 4"/>
<feature type="binding site" evidence="3">
    <location>
        <position position="39"/>
    </location>
    <ligand>
        <name>substrate</name>
    </ligand>
</feature>
<accession>A0A5M6IDQ2</accession>
<feature type="site" description="Could be important to modulate the pK values of the two catalytic cysteine residues" evidence="3">
    <location>
        <position position="202"/>
    </location>
</feature>
<comment type="pathway">
    <text evidence="3">Amino-acid biosynthesis; L-lysine biosynthesis via DAP pathway; DL-2,6-diaminopimelate from LL-2,6-diaminopimelate: step 1/1.</text>
</comment>
<feature type="binding site" evidence="3">
    <location>
        <position position="151"/>
    </location>
    <ligand>
        <name>substrate</name>
    </ligand>
</feature>
<dbReference type="GO" id="GO:0005829">
    <property type="term" value="C:cytosol"/>
    <property type="evidence" value="ECO:0007669"/>
    <property type="project" value="TreeGrafter"/>
</dbReference>
<sequence>MHGLGNDFVVIDTRARPLALTTALALRIADRREGVGCDQLVTIEPPRPEDPGSVAFMGIRNADGCVVEACGNATRCVAHLLMEEAGTDTVTIGTLAGVVVANRAGADEVRVDMGPARIGWDQIPLAEARDTLHLDVGIAPFTDAVAVSMGNPHVVAFVCDAEAQGLAVFGPSVERHALFPARVNVEIVTVREDGRLRMRVWERGSGITRACGTGACAAAVAAMRRELVPRGPVTVLLDGGPLTIDWRVADDHVLMTGPVATAFTGVLDGGLLP</sequence>
<dbReference type="PANTHER" id="PTHR31689">
    <property type="entry name" value="DIAMINOPIMELATE EPIMERASE, CHLOROPLASTIC"/>
    <property type="match status" value="1"/>
</dbReference>
<dbReference type="InterPro" id="IPR001653">
    <property type="entry name" value="DAP_epimerase_DapF"/>
</dbReference>
<feature type="binding site" evidence="3">
    <location>
        <begin position="202"/>
        <end position="203"/>
    </location>
    <ligand>
        <name>substrate</name>
    </ligand>
</feature>
<dbReference type="EMBL" id="VWPJ01000006">
    <property type="protein sequence ID" value="KAA5606097.1"/>
    <property type="molecule type" value="Genomic_DNA"/>
</dbReference>
<dbReference type="Pfam" id="PF01678">
    <property type="entry name" value="DAP_epimerase"/>
    <property type="match status" value="2"/>
</dbReference>
<comment type="subcellular location">
    <subcellularLocation>
        <location evidence="3">Cytoplasm</location>
    </subcellularLocation>
</comment>
<evidence type="ECO:0000256" key="3">
    <source>
        <dbReference type="HAMAP-Rule" id="MF_00197"/>
    </source>
</evidence>
<reference evidence="5 6" key="1">
    <citation type="submission" date="2019-09" db="EMBL/GenBank/DDBJ databases">
        <title>Genome sequence of Roseospira marina, one of the more divergent members of the non-sulfur purple photosynthetic bacterial family, the Rhodospirillaceae.</title>
        <authorList>
            <person name="Meyer T."/>
            <person name="Kyndt J."/>
        </authorList>
    </citation>
    <scope>NUCLEOTIDE SEQUENCE [LARGE SCALE GENOMIC DNA]</scope>
    <source>
        <strain evidence="5 6">DSM 15113</strain>
    </source>
</reference>
<dbReference type="NCBIfam" id="TIGR00652">
    <property type="entry name" value="DapF"/>
    <property type="match status" value="1"/>
</dbReference>
<organism evidence="5 6">
    <name type="scientific">Roseospira marina</name>
    <dbReference type="NCBI Taxonomy" id="140057"/>
    <lineage>
        <taxon>Bacteria</taxon>
        <taxon>Pseudomonadati</taxon>
        <taxon>Pseudomonadota</taxon>
        <taxon>Alphaproteobacteria</taxon>
        <taxon>Rhodospirillales</taxon>
        <taxon>Rhodospirillaceae</taxon>
        <taxon>Roseospira</taxon>
    </lineage>
</organism>
<dbReference type="GO" id="GO:0009089">
    <property type="term" value="P:lysine biosynthetic process via diaminopimelate"/>
    <property type="evidence" value="ECO:0007669"/>
    <property type="project" value="UniProtKB-UniRule"/>
</dbReference>
<name>A0A5M6IDQ2_9PROT</name>
<feature type="active site" description="Proton acceptor" evidence="3">
    <location>
        <position position="211"/>
    </location>
</feature>
<dbReference type="UniPathway" id="UPA00034">
    <property type="reaction ID" value="UER00025"/>
</dbReference>
<dbReference type="Proteomes" id="UP000324065">
    <property type="component" value="Unassembled WGS sequence"/>
</dbReference>
<dbReference type="GO" id="GO:0008837">
    <property type="term" value="F:diaminopimelate epimerase activity"/>
    <property type="evidence" value="ECO:0007669"/>
    <property type="project" value="UniProtKB-UniRule"/>
</dbReference>
<dbReference type="SUPFAM" id="SSF54506">
    <property type="entry name" value="Diaminopimelate epimerase-like"/>
    <property type="match status" value="2"/>
</dbReference>
<proteinExistence type="inferred from homology"/>
<gene>
    <name evidence="3" type="primary">dapF</name>
    <name evidence="5" type="ORF">F1188_08090</name>
</gene>
<evidence type="ECO:0000256" key="1">
    <source>
        <dbReference type="ARBA" id="ARBA00010219"/>
    </source>
</evidence>
<feature type="binding site" evidence="3">
    <location>
        <position position="6"/>
    </location>
    <ligand>
        <name>substrate</name>
    </ligand>
</feature>